<gene>
    <name evidence="1" type="ORF">CEXT_752431</name>
</gene>
<accession>A0AAV4X675</accession>
<sequence>MNLFKNRTQAAPSQHSKNPSLFQDLLKIASPQPRTISQGSNLTPTGREIQHCIQSQRSQCTGQAIQIEIICLECRETSSPGKGCGKLRKHLSSCLVGVYRVFTLTTDKFKKDLLKFLLSDIIFCSSTCSGLFGIC</sequence>
<proteinExistence type="predicted"/>
<reference evidence="1 2" key="1">
    <citation type="submission" date="2021-06" db="EMBL/GenBank/DDBJ databases">
        <title>Caerostris extrusa draft genome.</title>
        <authorList>
            <person name="Kono N."/>
            <person name="Arakawa K."/>
        </authorList>
    </citation>
    <scope>NUCLEOTIDE SEQUENCE [LARGE SCALE GENOMIC DNA]</scope>
</reference>
<keyword evidence="2" id="KW-1185">Reference proteome</keyword>
<dbReference type="AlphaFoldDB" id="A0AAV4X675"/>
<name>A0AAV4X675_CAEEX</name>
<evidence type="ECO:0000313" key="1">
    <source>
        <dbReference type="EMBL" id="GIY89299.1"/>
    </source>
</evidence>
<dbReference type="EMBL" id="BPLR01017185">
    <property type="protein sequence ID" value="GIY89299.1"/>
    <property type="molecule type" value="Genomic_DNA"/>
</dbReference>
<dbReference type="Proteomes" id="UP001054945">
    <property type="component" value="Unassembled WGS sequence"/>
</dbReference>
<evidence type="ECO:0000313" key="2">
    <source>
        <dbReference type="Proteomes" id="UP001054945"/>
    </source>
</evidence>
<organism evidence="1 2">
    <name type="scientific">Caerostris extrusa</name>
    <name type="common">Bark spider</name>
    <name type="synonym">Caerostris bankana</name>
    <dbReference type="NCBI Taxonomy" id="172846"/>
    <lineage>
        <taxon>Eukaryota</taxon>
        <taxon>Metazoa</taxon>
        <taxon>Ecdysozoa</taxon>
        <taxon>Arthropoda</taxon>
        <taxon>Chelicerata</taxon>
        <taxon>Arachnida</taxon>
        <taxon>Araneae</taxon>
        <taxon>Araneomorphae</taxon>
        <taxon>Entelegynae</taxon>
        <taxon>Araneoidea</taxon>
        <taxon>Araneidae</taxon>
        <taxon>Caerostris</taxon>
    </lineage>
</organism>
<comment type="caution">
    <text evidence="1">The sequence shown here is derived from an EMBL/GenBank/DDBJ whole genome shotgun (WGS) entry which is preliminary data.</text>
</comment>
<protein>
    <submittedName>
        <fullName evidence="1">Uncharacterized protein</fullName>
    </submittedName>
</protein>